<gene>
    <name evidence="2" type="ORF">ARMSODRAFT_982856</name>
</gene>
<dbReference type="Proteomes" id="UP000218334">
    <property type="component" value="Unassembled WGS sequence"/>
</dbReference>
<accession>A0A2H3AL97</accession>
<dbReference type="AlphaFoldDB" id="A0A2H3AL97"/>
<evidence type="ECO:0000313" key="3">
    <source>
        <dbReference type="Proteomes" id="UP000218334"/>
    </source>
</evidence>
<protein>
    <submittedName>
        <fullName evidence="2">Uncharacterized protein</fullName>
    </submittedName>
</protein>
<feature type="region of interest" description="Disordered" evidence="1">
    <location>
        <begin position="176"/>
        <end position="196"/>
    </location>
</feature>
<organism evidence="2 3">
    <name type="scientific">Armillaria solidipes</name>
    <dbReference type="NCBI Taxonomy" id="1076256"/>
    <lineage>
        <taxon>Eukaryota</taxon>
        <taxon>Fungi</taxon>
        <taxon>Dikarya</taxon>
        <taxon>Basidiomycota</taxon>
        <taxon>Agaricomycotina</taxon>
        <taxon>Agaricomycetes</taxon>
        <taxon>Agaricomycetidae</taxon>
        <taxon>Agaricales</taxon>
        <taxon>Marasmiineae</taxon>
        <taxon>Physalacriaceae</taxon>
        <taxon>Armillaria</taxon>
    </lineage>
</organism>
<keyword evidence="3" id="KW-1185">Reference proteome</keyword>
<evidence type="ECO:0000256" key="1">
    <source>
        <dbReference type="SAM" id="MobiDB-lite"/>
    </source>
</evidence>
<proteinExistence type="predicted"/>
<evidence type="ECO:0000313" key="2">
    <source>
        <dbReference type="EMBL" id="PBK59659.1"/>
    </source>
</evidence>
<name>A0A2H3AL97_9AGAR</name>
<sequence>MPLSTEIRERHPNGNSVSRSHLFSLILASTDPLLFAGESGTSLKAIIPQVSFFIDIMNFFNRNLPAMSSTMRDIVQLHYESVNDQSPHTLICGRKPINSTVRDNSREQGYRKDGAARGLRRPLGAVDMVLEIPVKDDPGITRRIAPAVTVDGNLKPGLDLDRNNGRRRRIFAAKENSGEGVAKITSKRLRHIDEDP</sequence>
<dbReference type="EMBL" id="KZ293499">
    <property type="protein sequence ID" value="PBK59659.1"/>
    <property type="molecule type" value="Genomic_DNA"/>
</dbReference>
<reference evidence="3" key="1">
    <citation type="journal article" date="2017" name="Nat. Ecol. Evol.">
        <title>Genome expansion and lineage-specific genetic innovations in the forest pathogenic fungi Armillaria.</title>
        <authorList>
            <person name="Sipos G."/>
            <person name="Prasanna A.N."/>
            <person name="Walter M.C."/>
            <person name="O'Connor E."/>
            <person name="Balint B."/>
            <person name="Krizsan K."/>
            <person name="Kiss B."/>
            <person name="Hess J."/>
            <person name="Varga T."/>
            <person name="Slot J."/>
            <person name="Riley R."/>
            <person name="Boka B."/>
            <person name="Rigling D."/>
            <person name="Barry K."/>
            <person name="Lee J."/>
            <person name="Mihaltcheva S."/>
            <person name="LaButti K."/>
            <person name="Lipzen A."/>
            <person name="Waldron R."/>
            <person name="Moloney N.M."/>
            <person name="Sperisen C."/>
            <person name="Kredics L."/>
            <person name="Vagvoelgyi C."/>
            <person name="Patrignani A."/>
            <person name="Fitzpatrick D."/>
            <person name="Nagy I."/>
            <person name="Doyle S."/>
            <person name="Anderson J.B."/>
            <person name="Grigoriev I.V."/>
            <person name="Gueldener U."/>
            <person name="Muensterkoetter M."/>
            <person name="Nagy L.G."/>
        </authorList>
    </citation>
    <scope>NUCLEOTIDE SEQUENCE [LARGE SCALE GENOMIC DNA]</scope>
    <source>
        <strain evidence="3">28-4</strain>
    </source>
</reference>